<comment type="subcellular location">
    <subcellularLocation>
        <location evidence="2">Peroxisome</location>
    </subcellularLocation>
</comment>
<evidence type="ECO:0000256" key="10">
    <source>
        <dbReference type="PIRNR" id="PIRNR000168"/>
    </source>
</evidence>
<dbReference type="PANTHER" id="PTHR10909">
    <property type="entry name" value="ELECTRON TRANSPORT OXIDOREDUCTASE"/>
    <property type="match status" value="1"/>
</dbReference>
<dbReference type="AlphaFoldDB" id="A0A0C9Z9T4"/>
<dbReference type="GO" id="GO:0003997">
    <property type="term" value="F:acyl-CoA oxidase activity"/>
    <property type="evidence" value="ECO:0007669"/>
    <property type="project" value="InterPro"/>
</dbReference>
<evidence type="ECO:0000259" key="14">
    <source>
        <dbReference type="Pfam" id="PF14749"/>
    </source>
</evidence>
<evidence type="ECO:0000256" key="2">
    <source>
        <dbReference type="ARBA" id="ARBA00004275"/>
    </source>
</evidence>
<dbReference type="OrthoDB" id="538336at2759"/>
<dbReference type="Gene3D" id="2.40.110.10">
    <property type="entry name" value="Butyryl-CoA Dehydrogenase, subunit A, domain 2"/>
    <property type="match status" value="1"/>
</dbReference>
<evidence type="ECO:0000256" key="4">
    <source>
        <dbReference type="ARBA" id="ARBA00022630"/>
    </source>
</evidence>
<evidence type="ECO:0000256" key="12">
    <source>
        <dbReference type="PIRSR" id="PIRSR000168-2"/>
    </source>
</evidence>
<evidence type="ECO:0000256" key="1">
    <source>
        <dbReference type="ARBA" id="ARBA00001974"/>
    </source>
</evidence>
<dbReference type="PANTHER" id="PTHR10909:SF250">
    <property type="entry name" value="PEROXISOMAL ACYL-COENZYME A OXIDASE 1"/>
    <property type="match status" value="1"/>
</dbReference>
<evidence type="ECO:0000256" key="5">
    <source>
        <dbReference type="ARBA" id="ARBA00022827"/>
    </source>
</evidence>
<dbReference type="InterPro" id="IPR036250">
    <property type="entry name" value="AcylCo_DH-like_C"/>
</dbReference>
<keyword evidence="5 10" id="KW-0274">FAD</keyword>
<comment type="similarity">
    <text evidence="3 10">Belongs to the acyl-CoA oxidase family.</text>
</comment>
<dbReference type="InterPro" id="IPR012258">
    <property type="entry name" value="Acyl-CoA_oxidase"/>
</dbReference>
<proteinExistence type="inferred from homology"/>
<organism evidence="16 17">
    <name type="scientific">Pisolithus microcarpus 441</name>
    <dbReference type="NCBI Taxonomy" id="765257"/>
    <lineage>
        <taxon>Eukaryota</taxon>
        <taxon>Fungi</taxon>
        <taxon>Dikarya</taxon>
        <taxon>Basidiomycota</taxon>
        <taxon>Agaricomycotina</taxon>
        <taxon>Agaricomycetes</taxon>
        <taxon>Agaricomycetidae</taxon>
        <taxon>Boletales</taxon>
        <taxon>Sclerodermatineae</taxon>
        <taxon>Pisolithaceae</taxon>
        <taxon>Pisolithus</taxon>
    </lineage>
</organism>
<dbReference type="SUPFAM" id="SSF56645">
    <property type="entry name" value="Acyl-CoA dehydrogenase NM domain-like"/>
    <property type="match status" value="1"/>
</dbReference>
<dbReference type="STRING" id="765257.A0A0C9Z9T4"/>
<dbReference type="GO" id="GO:0055088">
    <property type="term" value="P:lipid homeostasis"/>
    <property type="evidence" value="ECO:0007669"/>
    <property type="project" value="TreeGrafter"/>
</dbReference>
<evidence type="ECO:0000256" key="8">
    <source>
        <dbReference type="ARBA" id="ARBA00023098"/>
    </source>
</evidence>
<feature type="domain" description="Acyl-CoA oxidase C-alpha1" evidence="15">
    <location>
        <begin position="284"/>
        <end position="445"/>
    </location>
</feature>
<evidence type="ECO:0000256" key="9">
    <source>
        <dbReference type="ARBA" id="ARBA00023140"/>
    </source>
</evidence>
<dbReference type="InterPro" id="IPR055060">
    <property type="entry name" value="ACOX_C_alpha1"/>
</dbReference>
<dbReference type="GO" id="GO:0071949">
    <property type="term" value="F:FAD binding"/>
    <property type="evidence" value="ECO:0007669"/>
    <property type="project" value="InterPro"/>
</dbReference>
<reference evidence="16 17" key="1">
    <citation type="submission" date="2014-04" db="EMBL/GenBank/DDBJ databases">
        <authorList>
            <consortium name="DOE Joint Genome Institute"/>
            <person name="Kuo A."/>
            <person name="Kohler A."/>
            <person name="Costa M.D."/>
            <person name="Nagy L.G."/>
            <person name="Floudas D."/>
            <person name="Copeland A."/>
            <person name="Barry K.W."/>
            <person name="Cichocki N."/>
            <person name="Veneault-Fourrey C."/>
            <person name="LaButti K."/>
            <person name="Lindquist E.A."/>
            <person name="Lipzen A."/>
            <person name="Lundell T."/>
            <person name="Morin E."/>
            <person name="Murat C."/>
            <person name="Sun H."/>
            <person name="Tunlid A."/>
            <person name="Henrissat B."/>
            <person name="Grigoriev I.V."/>
            <person name="Hibbett D.S."/>
            <person name="Martin F."/>
            <person name="Nordberg H.P."/>
            <person name="Cantor M.N."/>
            <person name="Hua S.X."/>
        </authorList>
    </citation>
    <scope>NUCLEOTIDE SEQUENCE [LARGE SCALE GENOMIC DNA]</scope>
    <source>
        <strain evidence="16 17">441</strain>
    </source>
</reference>
<dbReference type="InterPro" id="IPR046373">
    <property type="entry name" value="Acyl-CoA_Oxase/DH_mid-dom_sf"/>
</dbReference>
<feature type="binding site" evidence="12">
    <location>
        <position position="145"/>
    </location>
    <ligand>
        <name>FAD</name>
        <dbReference type="ChEBI" id="CHEBI:57692"/>
    </ligand>
</feature>
<reference evidence="17" key="2">
    <citation type="submission" date="2015-01" db="EMBL/GenBank/DDBJ databases">
        <title>Evolutionary Origins and Diversification of the Mycorrhizal Mutualists.</title>
        <authorList>
            <consortium name="DOE Joint Genome Institute"/>
            <consortium name="Mycorrhizal Genomics Consortium"/>
            <person name="Kohler A."/>
            <person name="Kuo A."/>
            <person name="Nagy L.G."/>
            <person name="Floudas D."/>
            <person name="Copeland A."/>
            <person name="Barry K.W."/>
            <person name="Cichocki N."/>
            <person name="Veneault-Fourrey C."/>
            <person name="LaButti K."/>
            <person name="Lindquist E.A."/>
            <person name="Lipzen A."/>
            <person name="Lundell T."/>
            <person name="Morin E."/>
            <person name="Murat C."/>
            <person name="Riley R."/>
            <person name="Ohm R."/>
            <person name="Sun H."/>
            <person name="Tunlid A."/>
            <person name="Henrissat B."/>
            <person name="Grigoriev I.V."/>
            <person name="Hibbett D.S."/>
            <person name="Martin F."/>
        </authorList>
    </citation>
    <scope>NUCLEOTIDE SEQUENCE [LARGE SCALE GENOMIC DNA]</scope>
    <source>
        <strain evidence="17">441</strain>
    </source>
</reference>
<dbReference type="Pfam" id="PF14749">
    <property type="entry name" value="Acyl-CoA_ox_N"/>
    <property type="match status" value="1"/>
</dbReference>
<name>A0A0C9Z9T4_9AGAM</name>
<gene>
    <name evidence="16" type="ORF">PISMIDRAFT_112964</name>
</gene>
<evidence type="ECO:0000256" key="3">
    <source>
        <dbReference type="ARBA" id="ARBA00006288"/>
    </source>
</evidence>
<keyword evidence="17" id="KW-1185">Reference proteome</keyword>
<dbReference type="InterPro" id="IPR037069">
    <property type="entry name" value="AcylCoA_DH/ox_N_sf"/>
</dbReference>
<dbReference type="FunFam" id="2.40.110.10:FF:000003">
    <property type="entry name" value="Acyl-coenzyme A oxidase"/>
    <property type="match status" value="1"/>
</dbReference>
<dbReference type="GO" id="GO:0005504">
    <property type="term" value="F:fatty acid binding"/>
    <property type="evidence" value="ECO:0007669"/>
    <property type="project" value="TreeGrafter"/>
</dbReference>
<evidence type="ECO:0000256" key="11">
    <source>
        <dbReference type="PIRSR" id="PIRSR000168-1"/>
    </source>
</evidence>
<dbReference type="EMBL" id="KN833850">
    <property type="protein sequence ID" value="KIK16683.1"/>
    <property type="molecule type" value="Genomic_DNA"/>
</dbReference>
<sequence length="673" mass="74907">MTPVSIAEKSAKDMMAARENLSFDVETVRDYLFGGRTNWKTHKKIEDILKSDPAFDKSQRNFIGRVEAYERALAITNRLVELQRAHGWSKQERGQAAFILSEVLPITSHDVAFEPVFLGQASPAMMSEYWDLVSNKGIQGCYLQTELGHGSNVACLETTATYIPEAHEFDIHSPTLTSTKWWIGGLGKTVTHGIVQAQLILPGGENAGPHLFLVQLRSLEDHTTLPGISIGDIGPKACGGLAALDNGYARFNHVRIPRTNMFSKFAGVTEDGRYIRPRNPKHSFGGMMYIRASMVTAGGWTLARAITIAIRYTTVRRQGECDEHGLERQVIRYPSTYYRLLPILARAYVFIALGRQTLKEFTTITERSARGDFTKLSEAHAILCGLKVLVTNAVVRDLETARRALGGHGYSAFAGIGRLYADYLPAVTYEGDNFVLDGQVVRAAMKSYHAFMSTPSSPLGLHSSYIRLLKGNDPKPVLKEPTTTTIWQNSNSIVHLLEWRAALVLSEVVRHVDDLDANANQRLSKAVTDAFVAVKIGEMITGLDALPRREGDVIRALYHLYLLTTAEDALVDLFSTGLLQQSESRDRQLRLAIEQQCSRLLPDAVGLTDAFSFSDWALDSALGTFDGRVYEEIWRRAQLEPLNQLGNTPGYYESLRPMLQEGQKLTKRVNSRL</sequence>
<feature type="active site" description="Proton acceptor" evidence="11">
    <location>
        <position position="430"/>
    </location>
</feature>
<dbReference type="InterPro" id="IPR029320">
    <property type="entry name" value="Acyl-CoA_ox_N"/>
</dbReference>
<feature type="domain" description="Acyl-CoA oxidase C-terminal" evidence="13">
    <location>
        <begin position="491"/>
        <end position="660"/>
    </location>
</feature>
<dbReference type="InterPro" id="IPR002655">
    <property type="entry name" value="Acyl-CoA_oxidase_C"/>
</dbReference>
<accession>A0A0C9Z9T4</accession>
<dbReference type="Gene3D" id="1.20.140.10">
    <property type="entry name" value="Butyryl-CoA Dehydrogenase, subunit A, domain 3"/>
    <property type="match status" value="2"/>
</dbReference>
<evidence type="ECO:0000256" key="6">
    <source>
        <dbReference type="ARBA" id="ARBA00022832"/>
    </source>
</evidence>
<comment type="cofactor">
    <cofactor evidence="1">
        <name>FAD</name>
        <dbReference type="ChEBI" id="CHEBI:57692"/>
    </cofactor>
</comment>
<dbReference type="Pfam" id="PF01756">
    <property type="entry name" value="ACOX"/>
    <property type="match status" value="1"/>
</dbReference>
<feature type="domain" description="Acyl-coenzyme A oxidase N-terminal" evidence="14">
    <location>
        <begin position="24"/>
        <end position="126"/>
    </location>
</feature>
<dbReference type="GO" id="GO:0005777">
    <property type="term" value="C:peroxisome"/>
    <property type="evidence" value="ECO:0007669"/>
    <property type="project" value="UniProtKB-SubCell"/>
</dbReference>
<evidence type="ECO:0000256" key="7">
    <source>
        <dbReference type="ARBA" id="ARBA00023002"/>
    </source>
</evidence>
<evidence type="ECO:0000313" key="17">
    <source>
        <dbReference type="Proteomes" id="UP000054018"/>
    </source>
</evidence>
<dbReference type="InterPro" id="IPR009100">
    <property type="entry name" value="AcylCoA_DH/oxidase_NM_dom_sf"/>
</dbReference>
<protein>
    <recommendedName>
        <fullName evidence="10">Acyl-coenzyme A oxidase</fullName>
    </recommendedName>
</protein>
<dbReference type="Pfam" id="PF22924">
    <property type="entry name" value="ACOX_C_alpha1"/>
    <property type="match status" value="1"/>
</dbReference>
<feature type="binding site" evidence="12">
    <location>
        <position position="184"/>
    </location>
    <ligand>
        <name>FAD</name>
        <dbReference type="ChEBI" id="CHEBI:57692"/>
    </ligand>
</feature>
<keyword evidence="7" id="KW-0560">Oxidoreductase</keyword>
<keyword evidence="8" id="KW-0443">Lipid metabolism</keyword>
<dbReference type="GO" id="GO:0033540">
    <property type="term" value="P:fatty acid beta-oxidation using acyl-CoA oxidase"/>
    <property type="evidence" value="ECO:0007669"/>
    <property type="project" value="TreeGrafter"/>
</dbReference>
<dbReference type="PIRSF" id="PIRSF000168">
    <property type="entry name" value="Acyl-CoA_oxidase"/>
    <property type="match status" value="1"/>
</dbReference>
<evidence type="ECO:0000259" key="15">
    <source>
        <dbReference type="Pfam" id="PF22924"/>
    </source>
</evidence>
<keyword evidence="4 10" id="KW-0285">Flavoprotein</keyword>
<dbReference type="SUPFAM" id="SSF47203">
    <property type="entry name" value="Acyl-CoA dehydrogenase C-terminal domain-like"/>
    <property type="match status" value="2"/>
</dbReference>
<keyword evidence="6" id="KW-0276">Fatty acid metabolism</keyword>
<dbReference type="Gene3D" id="1.10.540.10">
    <property type="entry name" value="Acyl-CoA dehydrogenase/oxidase, N-terminal domain"/>
    <property type="match status" value="1"/>
</dbReference>
<dbReference type="Proteomes" id="UP000054018">
    <property type="component" value="Unassembled WGS sequence"/>
</dbReference>
<evidence type="ECO:0000259" key="13">
    <source>
        <dbReference type="Pfam" id="PF01756"/>
    </source>
</evidence>
<keyword evidence="9" id="KW-0576">Peroxisome</keyword>
<evidence type="ECO:0000313" key="16">
    <source>
        <dbReference type="EMBL" id="KIK16683.1"/>
    </source>
</evidence>
<dbReference type="HOGENOM" id="CLU_014629_3_1_1"/>